<dbReference type="SUPFAM" id="SSF53756">
    <property type="entry name" value="UDP-Glycosyltransferase/glycogen phosphorylase"/>
    <property type="match status" value="1"/>
</dbReference>
<dbReference type="GO" id="GO:0005783">
    <property type="term" value="C:endoplasmic reticulum"/>
    <property type="evidence" value="ECO:0007669"/>
    <property type="project" value="UniProtKB-SubCell"/>
</dbReference>
<dbReference type="GO" id="GO:0019706">
    <property type="term" value="F:protein-cysteine S-palmitoyltransferase activity"/>
    <property type="evidence" value="ECO:0007669"/>
    <property type="project" value="UniProtKB-EC"/>
</dbReference>
<evidence type="ECO:0000256" key="6">
    <source>
        <dbReference type="ARBA" id="ARBA00022692"/>
    </source>
</evidence>
<dbReference type="GO" id="GO:0016758">
    <property type="term" value="F:hexosyltransferase activity"/>
    <property type="evidence" value="ECO:0007669"/>
    <property type="project" value="InterPro"/>
</dbReference>
<keyword evidence="10" id="KW-0012">Acyltransferase</keyword>
<dbReference type="AlphaFoldDB" id="A0AAV2YNW4"/>
<comment type="caution">
    <text evidence="13">The sequence shown here is derived from an EMBL/GenBank/DDBJ whole genome shotgun (WGS) entry which is preliminary data.</text>
</comment>
<keyword evidence="4" id="KW-0328">Glycosyltransferase</keyword>
<dbReference type="Gene3D" id="3.40.50.2000">
    <property type="entry name" value="Glycogen Phosphorylase B"/>
    <property type="match status" value="1"/>
</dbReference>
<name>A0AAV2YNW4_9STRA</name>
<evidence type="ECO:0000256" key="8">
    <source>
        <dbReference type="ARBA" id="ARBA00022989"/>
    </source>
</evidence>
<dbReference type="EC" id="2.3.1.225" evidence="10"/>
<evidence type="ECO:0000256" key="1">
    <source>
        <dbReference type="ARBA" id="ARBA00004141"/>
    </source>
</evidence>
<protein>
    <recommendedName>
        <fullName evidence="10">Palmitoyltransferase</fullName>
        <ecNumber evidence="10">2.3.1.225</ecNumber>
    </recommendedName>
</protein>
<dbReference type="InterPro" id="IPR007235">
    <property type="entry name" value="Glyco_trans_28_C"/>
</dbReference>
<dbReference type="Pfam" id="PF04101">
    <property type="entry name" value="Glyco_tran_28_C"/>
    <property type="match status" value="1"/>
</dbReference>
<dbReference type="EMBL" id="DAKRPA010000170">
    <property type="protein sequence ID" value="DAZ96347.1"/>
    <property type="molecule type" value="Genomic_DNA"/>
</dbReference>
<accession>A0AAV2YNW4</accession>
<comment type="domain">
    <text evidence="10">The DHHC domain is required for palmitoyltransferase activity.</text>
</comment>
<keyword evidence="6 10" id="KW-0812">Transmembrane</keyword>
<keyword evidence="5 10" id="KW-0808">Transferase</keyword>
<dbReference type="InterPro" id="IPR001594">
    <property type="entry name" value="Palmitoyltrfase_DHHC"/>
</dbReference>
<dbReference type="PROSITE" id="PS50216">
    <property type="entry name" value="DHHC"/>
    <property type="match status" value="1"/>
</dbReference>
<evidence type="ECO:0000256" key="4">
    <source>
        <dbReference type="ARBA" id="ARBA00022676"/>
    </source>
</evidence>
<comment type="subcellular location">
    <subcellularLocation>
        <location evidence="2">Endoplasmic reticulum</location>
    </subcellularLocation>
    <subcellularLocation>
        <location evidence="1">Membrane</location>
        <topology evidence="1">Multi-pass membrane protein</topology>
    </subcellularLocation>
</comment>
<gene>
    <name evidence="13" type="ORF">N0F65_007997</name>
</gene>
<comment type="catalytic activity">
    <reaction evidence="10">
        <text>L-cysteinyl-[protein] + hexadecanoyl-CoA = S-hexadecanoyl-L-cysteinyl-[protein] + CoA</text>
        <dbReference type="Rhea" id="RHEA:36683"/>
        <dbReference type="Rhea" id="RHEA-COMP:10131"/>
        <dbReference type="Rhea" id="RHEA-COMP:11032"/>
        <dbReference type="ChEBI" id="CHEBI:29950"/>
        <dbReference type="ChEBI" id="CHEBI:57287"/>
        <dbReference type="ChEBI" id="CHEBI:57379"/>
        <dbReference type="ChEBI" id="CHEBI:74151"/>
        <dbReference type="EC" id="2.3.1.225"/>
    </reaction>
</comment>
<reference evidence="13" key="1">
    <citation type="submission" date="2022-11" db="EMBL/GenBank/DDBJ databases">
        <authorList>
            <person name="Morgan W.R."/>
            <person name="Tartar A."/>
        </authorList>
    </citation>
    <scope>NUCLEOTIDE SEQUENCE</scope>
    <source>
        <strain evidence="13">ARSEF 373</strain>
    </source>
</reference>
<dbReference type="PANTHER" id="PTHR12867">
    <property type="entry name" value="GLYCOSYL TRANSFERASE-RELATED"/>
    <property type="match status" value="1"/>
</dbReference>
<feature type="transmembrane region" description="Helical" evidence="10">
    <location>
        <begin position="349"/>
        <end position="374"/>
    </location>
</feature>
<evidence type="ECO:0000256" key="3">
    <source>
        <dbReference type="ARBA" id="ARBA00006962"/>
    </source>
</evidence>
<keyword evidence="9 10" id="KW-0472">Membrane</keyword>
<keyword evidence="7" id="KW-0256">Endoplasmic reticulum</keyword>
<evidence type="ECO:0000256" key="7">
    <source>
        <dbReference type="ARBA" id="ARBA00022824"/>
    </source>
</evidence>
<evidence type="ECO:0000313" key="13">
    <source>
        <dbReference type="EMBL" id="DAZ96347.1"/>
    </source>
</evidence>
<evidence type="ECO:0000256" key="9">
    <source>
        <dbReference type="ARBA" id="ARBA00023136"/>
    </source>
</evidence>
<dbReference type="GO" id="GO:0006488">
    <property type="term" value="P:dolichol-linked oligosaccharide biosynthetic process"/>
    <property type="evidence" value="ECO:0007669"/>
    <property type="project" value="InterPro"/>
</dbReference>
<comment type="similarity">
    <text evidence="3">Belongs to the glycosyltransferase 28 family.</text>
</comment>
<proteinExistence type="inferred from homology"/>
<comment type="similarity">
    <text evidence="10">Belongs to the DHHC palmitoyltransferase family.</text>
</comment>
<dbReference type="GO" id="GO:0016020">
    <property type="term" value="C:membrane"/>
    <property type="evidence" value="ECO:0007669"/>
    <property type="project" value="UniProtKB-SubCell"/>
</dbReference>
<evidence type="ECO:0000256" key="2">
    <source>
        <dbReference type="ARBA" id="ARBA00004240"/>
    </source>
</evidence>
<evidence type="ECO:0000259" key="12">
    <source>
        <dbReference type="Pfam" id="PF04101"/>
    </source>
</evidence>
<feature type="domain" description="Palmitoyltransferase DHHC" evidence="11">
    <location>
        <begin position="304"/>
        <end position="374"/>
    </location>
</feature>
<organism evidence="13 14">
    <name type="scientific">Lagenidium giganteum</name>
    <dbReference type="NCBI Taxonomy" id="4803"/>
    <lineage>
        <taxon>Eukaryota</taxon>
        <taxon>Sar</taxon>
        <taxon>Stramenopiles</taxon>
        <taxon>Oomycota</taxon>
        <taxon>Peronosporomycetes</taxon>
        <taxon>Pythiales</taxon>
        <taxon>Pythiaceae</taxon>
    </lineage>
</organism>
<evidence type="ECO:0000259" key="11">
    <source>
        <dbReference type="Pfam" id="PF01529"/>
    </source>
</evidence>
<feature type="transmembrane region" description="Helical" evidence="10">
    <location>
        <begin position="263"/>
        <end position="284"/>
    </location>
</feature>
<dbReference type="Pfam" id="PF01529">
    <property type="entry name" value="DHHC"/>
    <property type="match status" value="1"/>
</dbReference>
<dbReference type="PANTHER" id="PTHR12867:SF6">
    <property type="entry name" value="N-ACETYLGLUCOSAMINYLDIPHOSPHODOLICHOL N-ACETYLGLUCOSAMINYLTRANSFERASE"/>
    <property type="match status" value="1"/>
</dbReference>
<evidence type="ECO:0000256" key="10">
    <source>
        <dbReference type="RuleBase" id="RU079119"/>
    </source>
</evidence>
<dbReference type="Proteomes" id="UP001146120">
    <property type="component" value="Unassembled WGS sequence"/>
</dbReference>
<sequence>MTSSANGGKQAFVTVGTTKFDALIQALDSDACLKALRKRGFTRVLMQIGHGTHVPRAKIDAIPDMRIEHYRHNPQYKKDVEAADLIISHAGAGSIMDALSARKKLLVVVNTLLMDNHQTEVADAMAENQYCVATSCEKLLLALEEANFDALHEYPQPDEAAFPALVDELMLGSASDKTQTNFHTGVTMDEEQAMDDQRALQESSTRSDGMRFGRTRVLCKCSAELGMFPSTCHVGPHWGCMLVTYAIAIAPVGFLFTHNRVHTGLRIALIVSVVITTVVFSFVACSDPGIVYKSYNPAPSAADQGVVCAQCQIRRPEDASHCFDCNVCIHELDHHCPWTGKCIGKRTLYWFYAFLGAMTCHLVLVAIAISMLILHT</sequence>
<keyword evidence="14" id="KW-1185">Reference proteome</keyword>
<dbReference type="InterPro" id="IPR039042">
    <property type="entry name" value="Alg13-like"/>
</dbReference>
<feature type="transmembrane region" description="Helical" evidence="10">
    <location>
        <begin position="236"/>
        <end position="256"/>
    </location>
</feature>
<evidence type="ECO:0000256" key="5">
    <source>
        <dbReference type="ARBA" id="ARBA00022679"/>
    </source>
</evidence>
<evidence type="ECO:0000313" key="14">
    <source>
        <dbReference type="Proteomes" id="UP001146120"/>
    </source>
</evidence>
<reference evidence="13" key="2">
    <citation type="journal article" date="2023" name="Microbiol Resour">
        <title>Decontamination and Annotation of the Draft Genome Sequence of the Oomycete Lagenidium giganteum ARSEF 373.</title>
        <authorList>
            <person name="Morgan W.R."/>
            <person name="Tartar A."/>
        </authorList>
    </citation>
    <scope>NUCLEOTIDE SEQUENCE</scope>
    <source>
        <strain evidence="13">ARSEF 373</strain>
    </source>
</reference>
<keyword evidence="8 10" id="KW-1133">Transmembrane helix</keyword>
<feature type="domain" description="Glycosyl transferase family 28 C-terminal" evidence="12">
    <location>
        <begin position="12"/>
        <end position="160"/>
    </location>
</feature>